<feature type="transmembrane region" description="Helical" evidence="1">
    <location>
        <begin position="119"/>
        <end position="136"/>
    </location>
</feature>
<gene>
    <name evidence="2" type="ORF">DXV75_05225</name>
</gene>
<keyword evidence="1" id="KW-1133">Transmembrane helix</keyword>
<evidence type="ECO:0000256" key="1">
    <source>
        <dbReference type="SAM" id="Phobius"/>
    </source>
</evidence>
<organism evidence="2 3">
    <name type="scientific">Alteromonas aestuariivivens</name>
    <dbReference type="NCBI Taxonomy" id="1938339"/>
    <lineage>
        <taxon>Bacteria</taxon>
        <taxon>Pseudomonadati</taxon>
        <taxon>Pseudomonadota</taxon>
        <taxon>Gammaproteobacteria</taxon>
        <taxon>Alteromonadales</taxon>
        <taxon>Alteromonadaceae</taxon>
        <taxon>Alteromonas/Salinimonas group</taxon>
        <taxon>Alteromonas</taxon>
    </lineage>
</organism>
<feature type="transmembrane region" description="Helical" evidence="1">
    <location>
        <begin position="241"/>
        <end position="265"/>
    </location>
</feature>
<dbReference type="RefSeq" id="WP_115592336.1">
    <property type="nucleotide sequence ID" value="NZ_QRHA01000003.1"/>
</dbReference>
<feature type="transmembrane region" description="Helical" evidence="1">
    <location>
        <begin position="329"/>
        <end position="346"/>
    </location>
</feature>
<reference evidence="3" key="1">
    <citation type="submission" date="2018-08" db="EMBL/GenBank/DDBJ databases">
        <authorList>
            <person name="Zhang J."/>
            <person name="Du Z.-J."/>
        </authorList>
    </citation>
    <scope>NUCLEOTIDE SEQUENCE [LARGE SCALE GENOMIC DNA]</scope>
    <source>
        <strain evidence="3">KCTC 52655</strain>
    </source>
</reference>
<feature type="transmembrane region" description="Helical" evidence="1">
    <location>
        <begin position="142"/>
        <end position="165"/>
    </location>
</feature>
<protein>
    <submittedName>
        <fullName evidence="2">DUF898 domain-containing protein</fullName>
    </submittedName>
</protein>
<keyword evidence="3" id="KW-1185">Reference proteome</keyword>
<dbReference type="EMBL" id="QRHA01000003">
    <property type="protein sequence ID" value="RDV27434.1"/>
    <property type="molecule type" value="Genomic_DNA"/>
</dbReference>
<feature type="transmembrane region" description="Helical" evidence="1">
    <location>
        <begin position="70"/>
        <end position="90"/>
    </location>
</feature>
<dbReference type="Proteomes" id="UP000256561">
    <property type="component" value="Unassembled WGS sequence"/>
</dbReference>
<dbReference type="Pfam" id="PF05987">
    <property type="entry name" value="DUF898"/>
    <property type="match status" value="1"/>
</dbReference>
<evidence type="ECO:0000313" key="3">
    <source>
        <dbReference type="Proteomes" id="UP000256561"/>
    </source>
</evidence>
<feature type="transmembrane region" description="Helical" evidence="1">
    <location>
        <begin position="277"/>
        <end position="299"/>
    </location>
</feature>
<dbReference type="InterPro" id="IPR010295">
    <property type="entry name" value="DUF898"/>
</dbReference>
<evidence type="ECO:0000313" key="2">
    <source>
        <dbReference type="EMBL" id="RDV27434.1"/>
    </source>
</evidence>
<sequence length="395" mass="43659">MKNNLDFASYSYQELLEARQTVDDKAYPENASELDALIADHPDNPVNQFREPESTRAAEVEFSGKAGEFFSIWIVNLLLTVATLGIYSAWAKVRSKRYFYGNLSIDGHRFSYLAEPMQILKGRIIAVLLFSAYFLSSLYSPILSGVIAIALFIVYPWLICKGLNFNMGMTAYRNVRFGFVGQYGQAFRAFVLYPIATVFTLYLALPWALKKMDTFILENTRYGDRKFTTSLEAGTYFKASYAAFFVGVVIAFCFAFTVGFVAGGFEGQADGVARISTVISLLMYVIVYGVTSSIYTALIRNHMFSVSQLENAATFGSDMSVGGLLKLRVTNLLAVIFSLGLALPWAKVRTTQFFAAHTQVNVLPGLDEVVATPEQTASSAAEEVSTLFDLDVSLG</sequence>
<dbReference type="OrthoDB" id="9765721at2"/>
<dbReference type="AlphaFoldDB" id="A0A3D8MAP6"/>
<accession>A0A3D8MAP6</accession>
<comment type="caution">
    <text evidence="2">The sequence shown here is derived from an EMBL/GenBank/DDBJ whole genome shotgun (WGS) entry which is preliminary data.</text>
</comment>
<name>A0A3D8MAP6_9ALTE</name>
<keyword evidence="1" id="KW-0812">Transmembrane</keyword>
<feature type="transmembrane region" description="Helical" evidence="1">
    <location>
        <begin position="186"/>
        <end position="209"/>
    </location>
</feature>
<keyword evidence="1" id="KW-0472">Membrane</keyword>
<proteinExistence type="predicted"/>